<proteinExistence type="predicted"/>
<feature type="transmembrane region" description="Helical" evidence="1">
    <location>
        <begin position="123"/>
        <end position="145"/>
    </location>
</feature>
<evidence type="ECO:0000313" key="3">
    <source>
        <dbReference type="Proteomes" id="UP000037904"/>
    </source>
</evidence>
<evidence type="ECO:0000313" key="2">
    <source>
        <dbReference type="EMBL" id="KPA43306.1"/>
    </source>
</evidence>
<feature type="transmembrane region" description="Helical" evidence="1">
    <location>
        <begin position="71"/>
        <end position="87"/>
    </location>
</feature>
<dbReference type="Proteomes" id="UP000037904">
    <property type="component" value="Unassembled WGS sequence"/>
</dbReference>
<keyword evidence="1" id="KW-1133">Transmembrane helix</keyword>
<dbReference type="OrthoDB" id="5402816at2759"/>
<reference evidence="2 3" key="1">
    <citation type="submission" date="2015-04" db="EMBL/GenBank/DDBJ databases">
        <title>The draft genome sequence of Fusarium langsethiae, a T-2/HT-2 mycotoxin producer.</title>
        <authorList>
            <person name="Lysoe E."/>
            <person name="Divon H.H."/>
            <person name="Terzi V."/>
            <person name="Orru L."/>
            <person name="Lamontanara A."/>
            <person name="Kolseth A.-K."/>
            <person name="Frandsen R.J."/>
            <person name="Nielsen K."/>
            <person name="Thrane U."/>
        </authorList>
    </citation>
    <scope>NUCLEOTIDE SEQUENCE [LARGE SCALE GENOMIC DNA]</scope>
    <source>
        <strain evidence="2 3">Fl201059</strain>
    </source>
</reference>
<dbReference type="AlphaFoldDB" id="A0A0M9F0J4"/>
<comment type="caution">
    <text evidence="2">The sequence shown here is derived from an EMBL/GenBank/DDBJ whole genome shotgun (WGS) entry which is preliminary data.</text>
</comment>
<name>A0A0M9F0J4_FUSLA</name>
<evidence type="ECO:0000256" key="1">
    <source>
        <dbReference type="SAM" id="Phobius"/>
    </source>
</evidence>
<sequence>MSVASILKCVFIFAPHSSFINPNLQFLKTSKIPFPKDLSDKYITAKFLSANQSLSAVTITVFLFCFSKPAFATNFTCCFFITLQSLQSNLPVPNTMAAINSLMTRDAVAHQLAKRSNWASREAGVIVVFCIVGVVAIGLLGLFLYKKAAARKANKASAV</sequence>
<protein>
    <submittedName>
        <fullName evidence="2">Uncharacterized protein</fullName>
    </submittedName>
</protein>
<keyword evidence="3" id="KW-1185">Reference proteome</keyword>
<accession>A0A0M9F0J4</accession>
<dbReference type="EMBL" id="JXCE01000045">
    <property type="protein sequence ID" value="KPA43306.1"/>
    <property type="molecule type" value="Genomic_DNA"/>
</dbReference>
<keyword evidence="1" id="KW-0812">Transmembrane</keyword>
<keyword evidence="1" id="KW-0472">Membrane</keyword>
<organism evidence="2 3">
    <name type="scientific">Fusarium langsethiae</name>
    <dbReference type="NCBI Taxonomy" id="179993"/>
    <lineage>
        <taxon>Eukaryota</taxon>
        <taxon>Fungi</taxon>
        <taxon>Dikarya</taxon>
        <taxon>Ascomycota</taxon>
        <taxon>Pezizomycotina</taxon>
        <taxon>Sordariomycetes</taxon>
        <taxon>Hypocreomycetidae</taxon>
        <taxon>Hypocreales</taxon>
        <taxon>Nectriaceae</taxon>
        <taxon>Fusarium</taxon>
    </lineage>
</organism>
<gene>
    <name evidence="2" type="ORF">FLAG1_03791</name>
</gene>